<gene>
    <name evidence="13" type="ORF">DC083_06630</name>
</gene>
<evidence type="ECO:0000256" key="5">
    <source>
        <dbReference type="ARBA" id="ARBA00022723"/>
    </source>
</evidence>
<keyword evidence="5 11" id="KW-0479">Metal-binding</keyword>
<evidence type="ECO:0000256" key="3">
    <source>
        <dbReference type="ARBA" id="ARBA00022448"/>
    </source>
</evidence>
<dbReference type="GO" id="GO:0051538">
    <property type="term" value="F:3 iron, 4 sulfur cluster binding"/>
    <property type="evidence" value="ECO:0007669"/>
    <property type="project" value="UniProtKB-KW"/>
</dbReference>
<dbReference type="InterPro" id="IPR017896">
    <property type="entry name" value="4Fe4S_Fe-S-bd"/>
</dbReference>
<comment type="caution">
    <text evidence="13">The sequence shown here is derived from an EMBL/GenBank/DDBJ whole genome shotgun (WGS) entry which is preliminary data.</text>
</comment>
<dbReference type="Gene3D" id="3.30.70.20">
    <property type="match status" value="1"/>
</dbReference>
<keyword evidence="3 11" id="KW-0813">Transport</keyword>
<sequence>MTFVVTDNCILCKYTDCVEVCPVDCFHEGPNFLVIDPDECIDCTLCEPECPAGAILSDADLSDEQMIFLDINAELSRKWPVITEQKAPLPEAEKWDGVSNKLPHLER</sequence>
<dbReference type="GO" id="GO:0046872">
    <property type="term" value="F:metal ion binding"/>
    <property type="evidence" value="ECO:0007669"/>
    <property type="project" value="UniProtKB-KW"/>
</dbReference>
<dbReference type="InterPro" id="IPR050294">
    <property type="entry name" value="RnfB_subfamily"/>
</dbReference>
<keyword evidence="8 11" id="KW-0408">Iron</keyword>
<accession>A0A2U2ADP9</accession>
<dbReference type="InterPro" id="IPR022569">
    <property type="entry name" value="Fd_C"/>
</dbReference>
<dbReference type="InterPro" id="IPR017900">
    <property type="entry name" value="4Fe4S_Fe_S_CS"/>
</dbReference>
<dbReference type="GO" id="GO:0051539">
    <property type="term" value="F:4 iron, 4 sulfur cluster binding"/>
    <property type="evidence" value="ECO:0007669"/>
    <property type="project" value="UniProtKB-KW"/>
</dbReference>
<evidence type="ECO:0000256" key="2">
    <source>
        <dbReference type="ARBA" id="ARBA00001966"/>
    </source>
</evidence>
<dbReference type="PANTHER" id="PTHR42859:SF2">
    <property type="entry name" value="FERREDOXIN"/>
    <property type="match status" value="1"/>
</dbReference>
<organism evidence="13 14">
    <name type="scientific">Ignatzschineria ureiclastica</name>
    <dbReference type="NCBI Taxonomy" id="472582"/>
    <lineage>
        <taxon>Bacteria</taxon>
        <taxon>Pseudomonadati</taxon>
        <taxon>Pseudomonadota</taxon>
        <taxon>Gammaproteobacteria</taxon>
        <taxon>Cardiobacteriales</taxon>
        <taxon>Ignatzschineriaceae</taxon>
        <taxon>Ignatzschineria</taxon>
    </lineage>
</organism>
<dbReference type="InterPro" id="IPR000813">
    <property type="entry name" value="7Fe_ferredoxin"/>
</dbReference>
<dbReference type="GO" id="GO:0009055">
    <property type="term" value="F:electron transfer activity"/>
    <property type="evidence" value="ECO:0007669"/>
    <property type="project" value="InterPro"/>
</dbReference>
<reference evidence="14" key="1">
    <citation type="submission" date="2018-05" db="EMBL/GenBank/DDBJ databases">
        <title>Ignatzschineria dubaiensis sp. nov., isolated from necrotic foot tissues of dromedaries (Camelus dromedarius) and associated maggots in Dubai, United Arab Emirates.</title>
        <authorList>
            <person name="Tsang C.C."/>
            <person name="Tang J.Y.M."/>
            <person name="Fong J.Y.H."/>
            <person name="Kinne J."/>
            <person name="Lee H.H."/>
            <person name="Joseph M."/>
            <person name="Jose S."/>
            <person name="Schuster R.K."/>
            <person name="Tang Y."/>
            <person name="Sivakumar S."/>
            <person name="Chen J.H.K."/>
            <person name="Teng J.L.L."/>
            <person name="Lau S.K.P."/>
            <person name="Wernery U."/>
            <person name="Woo P.C.Y."/>
        </authorList>
    </citation>
    <scope>NUCLEOTIDE SEQUENCE [LARGE SCALE GENOMIC DNA]</scope>
    <source>
        <strain evidence="14">KCTC 22644</strain>
    </source>
</reference>
<protein>
    <recommendedName>
        <fullName evidence="11">Ferredoxin</fullName>
    </recommendedName>
</protein>
<dbReference type="PRINTS" id="PR00354">
    <property type="entry name" value="7FE8SFRDOXIN"/>
</dbReference>
<keyword evidence="9 11" id="KW-0411">Iron-sulfur</keyword>
<evidence type="ECO:0000256" key="7">
    <source>
        <dbReference type="ARBA" id="ARBA00022982"/>
    </source>
</evidence>
<dbReference type="EMBL" id="QEWQ01000004">
    <property type="protein sequence ID" value="PWD80781.1"/>
    <property type="molecule type" value="Genomic_DNA"/>
</dbReference>
<keyword evidence="4 11" id="KW-0004">4Fe-4S</keyword>
<evidence type="ECO:0000259" key="12">
    <source>
        <dbReference type="PROSITE" id="PS51379"/>
    </source>
</evidence>
<dbReference type="RefSeq" id="WP_109189437.1">
    <property type="nucleotide sequence ID" value="NZ_BMYA01000002.1"/>
</dbReference>
<dbReference type="SUPFAM" id="SSF54862">
    <property type="entry name" value="4Fe-4S ferredoxins"/>
    <property type="match status" value="1"/>
</dbReference>
<keyword evidence="14" id="KW-1185">Reference proteome</keyword>
<feature type="domain" description="4Fe-4S ferredoxin-type" evidence="12">
    <location>
        <begin position="1"/>
        <end position="30"/>
    </location>
</feature>
<evidence type="ECO:0000256" key="4">
    <source>
        <dbReference type="ARBA" id="ARBA00022485"/>
    </source>
</evidence>
<keyword evidence="6 11" id="KW-0677">Repeat</keyword>
<evidence type="ECO:0000313" key="13">
    <source>
        <dbReference type="EMBL" id="PWD80781.1"/>
    </source>
</evidence>
<dbReference type="Proteomes" id="UP000245020">
    <property type="component" value="Unassembled WGS sequence"/>
</dbReference>
<dbReference type="PROSITE" id="PS00198">
    <property type="entry name" value="4FE4S_FER_1"/>
    <property type="match status" value="1"/>
</dbReference>
<name>A0A2U2ADP9_9GAMM</name>
<dbReference type="Pfam" id="PF00037">
    <property type="entry name" value="Fer4"/>
    <property type="match status" value="1"/>
</dbReference>
<dbReference type="PROSITE" id="PS51379">
    <property type="entry name" value="4FE4S_FER_2"/>
    <property type="match status" value="2"/>
</dbReference>
<evidence type="ECO:0000313" key="14">
    <source>
        <dbReference type="Proteomes" id="UP000245020"/>
    </source>
</evidence>
<evidence type="ECO:0000256" key="6">
    <source>
        <dbReference type="ARBA" id="ARBA00022737"/>
    </source>
</evidence>
<evidence type="ECO:0000256" key="11">
    <source>
        <dbReference type="RuleBase" id="RU364098"/>
    </source>
</evidence>
<comment type="cofactor">
    <cofactor evidence="1 11">
        <name>[3Fe-4S] cluster</name>
        <dbReference type="ChEBI" id="CHEBI:21137"/>
    </cofactor>
</comment>
<evidence type="ECO:0000256" key="9">
    <source>
        <dbReference type="ARBA" id="ARBA00023014"/>
    </source>
</evidence>
<dbReference type="NCBIfam" id="NF045490">
    <property type="entry name" value="FdxA_Protbact"/>
    <property type="match status" value="1"/>
</dbReference>
<evidence type="ECO:0000256" key="10">
    <source>
        <dbReference type="ARBA" id="ARBA00023291"/>
    </source>
</evidence>
<keyword evidence="10 11" id="KW-0003">3Fe-4S</keyword>
<dbReference type="Pfam" id="PF11953">
    <property type="entry name" value="DUF3470"/>
    <property type="match status" value="1"/>
</dbReference>
<dbReference type="InterPro" id="IPR054829">
    <property type="entry name" value="FdxA"/>
</dbReference>
<dbReference type="AlphaFoldDB" id="A0A2U2ADP9"/>
<feature type="domain" description="4Fe-4S ferredoxin-type" evidence="12">
    <location>
        <begin position="31"/>
        <end position="60"/>
    </location>
</feature>
<evidence type="ECO:0000256" key="1">
    <source>
        <dbReference type="ARBA" id="ARBA00001927"/>
    </source>
</evidence>
<evidence type="ECO:0000256" key="8">
    <source>
        <dbReference type="ARBA" id="ARBA00023004"/>
    </source>
</evidence>
<proteinExistence type="predicted"/>
<comment type="cofactor">
    <cofactor evidence="2 11">
        <name>[4Fe-4S] cluster</name>
        <dbReference type="ChEBI" id="CHEBI:49883"/>
    </cofactor>
</comment>
<dbReference type="OrthoDB" id="9803397at2"/>
<comment type="function">
    <text evidence="11">Ferredoxins are iron-sulfur proteins that transfer electrons in a wide variety of metabolic reactions.</text>
</comment>
<keyword evidence="7 11" id="KW-0249">Electron transport</keyword>
<dbReference type="PANTHER" id="PTHR42859">
    <property type="entry name" value="OXIDOREDUCTASE"/>
    <property type="match status" value="1"/>
</dbReference>